<evidence type="ECO:0000313" key="2">
    <source>
        <dbReference type="Proteomes" id="UP001447188"/>
    </source>
</evidence>
<comment type="caution">
    <text evidence="1">The sequence shown here is derived from an EMBL/GenBank/DDBJ whole genome shotgun (WGS) entry which is preliminary data.</text>
</comment>
<accession>A0ABR3G2V1</accession>
<name>A0ABR3G2V1_9PEZI</name>
<reference evidence="1 2" key="1">
    <citation type="submission" date="2024-02" db="EMBL/GenBank/DDBJ databases">
        <title>Discinaceae phylogenomics.</title>
        <authorList>
            <person name="Dirks A.C."/>
            <person name="James T.Y."/>
        </authorList>
    </citation>
    <scope>NUCLEOTIDE SEQUENCE [LARGE SCALE GENOMIC DNA]</scope>
    <source>
        <strain evidence="1 2">ACD0624</strain>
    </source>
</reference>
<protein>
    <submittedName>
        <fullName evidence="1">Uncharacterized protein</fullName>
    </submittedName>
</protein>
<sequence length="334" mass="35467">MLGKTQYLTTLGIPQVPGEKKKMYMGAKGSNTYLDDIHGNMFVSSGVWTNFKFNGNLVTPNGTDKDASKMNFEIKGDLVADNQKVGVNNMGADGVGGLSITYDFDKKALVGSCHLDQETDFATIAADMDMYIGGDKWYLFANGVAKDIKSSPITEAAFGMMVGNALLTADQLASLHKHFKNEVPPNFDKNFSSVSGLLIIASIDVPIPILPTLDIDLDPVAHCEFKHGIYGNFYFNAGFSTKKEDLSMVIGARLGGYVKVGAGASIGLACANISLGADIHADASGALRPFSTTLPKIQMGLGITFTLEGSAYVGAGICNSYCETPCVKIPLVGK</sequence>
<evidence type="ECO:0000313" key="1">
    <source>
        <dbReference type="EMBL" id="KAL0630276.1"/>
    </source>
</evidence>
<feature type="non-terminal residue" evidence="1">
    <location>
        <position position="334"/>
    </location>
</feature>
<dbReference type="Proteomes" id="UP001447188">
    <property type="component" value="Unassembled WGS sequence"/>
</dbReference>
<keyword evidence="2" id="KW-1185">Reference proteome</keyword>
<proteinExistence type="predicted"/>
<gene>
    <name evidence="1" type="ORF">Q9L58_010877</name>
</gene>
<dbReference type="EMBL" id="JBBBZM010000872">
    <property type="protein sequence ID" value="KAL0630276.1"/>
    <property type="molecule type" value="Genomic_DNA"/>
</dbReference>
<organism evidence="1 2">
    <name type="scientific">Discina gigas</name>
    <dbReference type="NCBI Taxonomy" id="1032678"/>
    <lineage>
        <taxon>Eukaryota</taxon>
        <taxon>Fungi</taxon>
        <taxon>Dikarya</taxon>
        <taxon>Ascomycota</taxon>
        <taxon>Pezizomycotina</taxon>
        <taxon>Pezizomycetes</taxon>
        <taxon>Pezizales</taxon>
        <taxon>Discinaceae</taxon>
        <taxon>Discina</taxon>
    </lineage>
</organism>